<dbReference type="EMBL" id="JAVDWH010000001">
    <property type="protein sequence ID" value="MDR7086182.1"/>
    <property type="molecule type" value="Genomic_DNA"/>
</dbReference>
<comment type="caution">
    <text evidence="2">The sequence shown here is derived from an EMBL/GenBank/DDBJ whole genome shotgun (WGS) entry which is preliminary data.</text>
</comment>
<name>A0ABU1ULY8_9ACTN</name>
<feature type="transmembrane region" description="Helical" evidence="1">
    <location>
        <begin position="121"/>
        <end position="140"/>
    </location>
</feature>
<keyword evidence="3" id="KW-1185">Reference proteome</keyword>
<reference evidence="2 3" key="1">
    <citation type="submission" date="2023-07" db="EMBL/GenBank/DDBJ databases">
        <title>Sorghum-associated microbial communities from plants grown in Nebraska, USA.</title>
        <authorList>
            <person name="Schachtman D."/>
        </authorList>
    </citation>
    <scope>NUCLEOTIDE SEQUENCE [LARGE SCALE GENOMIC DNA]</scope>
    <source>
        <strain evidence="2 3">BE248</strain>
    </source>
</reference>
<evidence type="ECO:0000313" key="3">
    <source>
        <dbReference type="Proteomes" id="UP001257739"/>
    </source>
</evidence>
<gene>
    <name evidence="2" type="ORF">J2X11_001021</name>
</gene>
<keyword evidence="1" id="KW-0472">Membrane</keyword>
<dbReference type="Proteomes" id="UP001257739">
    <property type="component" value="Unassembled WGS sequence"/>
</dbReference>
<evidence type="ECO:0000256" key="1">
    <source>
        <dbReference type="SAM" id="Phobius"/>
    </source>
</evidence>
<proteinExistence type="predicted"/>
<feature type="transmembrane region" description="Helical" evidence="1">
    <location>
        <begin position="40"/>
        <end position="60"/>
    </location>
</feature>
<evidence type="ECO:0000313" key="2">
    <source>
        <dbReference type="EMBL" id="MDR7086182.1"/>
    </source>
</evidence>
<protein>
    <submittedName>
        <fullName evidence="2">Membrane protein YdjX (TVP38/TMEM64 family)</fullName>
    </submittedName>
</protein>
<accession>A0ABU1ULY8</accession>
<feature type="transmembrane region" description="Helical" evidence="1">
    <location>
        <begin position="7"/>
        <end position="34"/>
    </location>
</feature>
<sequence>MGEVEPYVFLALAVFGINLLPAFGPPTWAVLVLFHLHGDYTVPLLVLVGALSAATGRLLLAQATRSLARYLPRRHRENFIAAGELLERRQRHGAAVLALFALSPVPSAQLFEAAGLMTIRLIPLTAAFFAGRTVSYSLYVGGARALSNTDTGSVLLSSLTSPWGLGLEILMIVALVLLARVDWRKRLHRDPQS</sequence>
<keyword evidence="1" id="KW-0812">Transmembrane</keyword>
<dbReference type="RefSeq" id="WP_309967530.1">
    <property type="nucleotide sequence ID" value="NZ_JAVDWH010000001.1"/>
</dbReference>
<keyword evidence="1" id="KW-1133">Transmembrane helix</keyword>
<organism evidence="2 3">
    <name type="scientific">Aeromicrobium panaciterrae</name>
    <dbReference type="NCBI Taxonomy" id="363861"/>
    <lineage>
        <taxon>Bacteria</taxon>
        <taxon>Bacillati</taxon>
        <taxon>Actinomycetota</taxon>
        <taxon>Actinomycetes</taxon>
        <taxon>Propionibacteriales</taxon>
        <taxon>Nocardioidaceae</taxon>
        <taxon>Aeromicrobium</taxon>
    </lineage>
</organism>
<feature type="transmembrane region" description="Helical" evidence="1">
    <location>
        <begin position="160"/>
        <end position="179"/>
    </location>
</feature>